<accession>A0A7J5XH75</accession>
<protein>
    <submittedName>
        <fullName evidence="1">Uncharacterized protein</fullName>
    </submittedName>
</protein>
<evidence type="ECO:0000313" key="2">
    <source>
        <dbReference type="Proteomes" id="UP000518266"/>
    </source>
</evidence>
<proteinExistence type="predicted"/>
<dbReference type="Proteomes" id="UP000518266">
    <property type="component" value="Unassembled WGS sequence"/>
</dbReference>
<evidence type="ECO:0000313" key="1">
    <source>
        <dbReference type="EMBL" id="KAF3835987.1"/>
    </source>
</evidence>
<reference evidence="1 2" key="1">
    <citation type="submission" date="2020-03" db="EMBL/GenBank/DDBJ databases">
        <title>Dissostichus mawsoni Genome sequencing and assembly.</title>
        <authorList>
            <person name="Park H."/>
        </authorList>
    </citation>
    <scope>NUCLEOTIDE SEQUENCE [LARGE SCALE GENOMIC DNA]</scope>
    <source>
        <strain evidence="1">DM0001</strain>
        <tissue evidence="1">Muscle</tissue>
    </source>
</reference>
<dbReference type="InterPro" id="IPR008983">
    <property type="entry name" value="Tumour_necrosis_fac-like_dom"/>
</dbReference>
<dbReference type="Gene3D" id="2.60.120.40">
    <property type="match status" value="1"/>
</dbReference>
<name>A0A7J5XH75_DISMA</name>
<dbReference type="OrthoDB" id="6154955at2759"/>
<dbReference type="SUPFAM" id="SSF49842">
    <property type="entry name" value="TNF-like"/>
    <property type="match status" value="1"/>
</dbReference>
<dbReference type="AlphaFoldDB" id="A0A7J5XH75"/>
<comment type="caution">
    <text evidence="1">The sequence shown here is derived from an EMBL/GenBank/DDBJ whole genome shotgun (WGS) entry which is preliminary data.</text>
</comment>
<sequence length="95" mass="10158">MSSSEKEVEELQTENADSLLMISHLSVCILLFLTDRPQVAFSTVGPFTTDTTLKFSKVFTNIGQAYSPTTAIFQNEENCSLSGVAALSALYGGSG</sequence>
<keyword evidence="2" id="KW-1185">Reference proteome</keyword>
<dbReference type="EMBL" id="JAAKFY010000024">
    <property type="protein sequence ID" value="KAF3835987.1"/>
    <property type="molecule type" value="Genomic_DNA"/>
</dbReference>
<gene>
    <name evidence="1" type="ORF">F7725_028545</name>
</gene>
<organism evidence="1 2">
    <name type="scientific">Dissostichus mawsoni</name>
    <name type="common">Antarctic cod</name>
    <dbReference type="NCBI Taxonomy" id="36200"/>
    <lineage>
        <taxon>Eukaryota</taxon>
        <taxon>Metazoa</taxon>
        <taxon>Chordata</taxon>
        <taxon>Craniata</taxon>
        <taxon>Vertebrata</taxon>
        <taxon>Euteleostomi</taxon>
        <taxon>Actinopterygii</taxon>
        <taxon>Neopterygii</taxon>
        <taxon>Teleostei</taxon>
        <taxon>Neoteleostei</taxon>
        <taxon>Acanthomorphata</taxon>
        <taxon>Eupercaria</taxon>
        <taxon>Perciformes</taxon>
        <taxon>Notothenioidei</taxon>
        <taxon>Nototheniidae</taxon>
        <taxon>Dissostichus</taxon>
    </lineage>
</organism>